<feature type="transmembrane region" description="Helical" evidence="1">
    <location>
        <begin position="67"/>
        <end position="87"/>
    </location>
</feature>
<feature type="transmembrane region" description="Helical" evidence="1">
    <location>
        <begin position="35"/>
        <end position="55"/>
    </location>
</feature>
<dbReference type="Proteomes" id="UP001597368">
    <property type="component" value="Unassembled WGS sequence"/>
</dbReference>
<name>A0ABW4SQG7_9ACTN</name>
<keyword evidence="1" id="KW-0472">Membrane</keyword>
<dbReference type="RefSeq" id="WP_379569144.1">
    <property type="nucleotide sequence ID" value="NZ_JBHUFV010000003.1"/>
</dbReference>
<evidence type="ECO:0000313" key="3">
    <source>
        <dbReference type="Proteomes" id="UP001597368"/>
    </source>
</evidence>
<sequence length="166" mass="16808">MTQQKSGLVPGILIGLVAMLVGAGVHGAVIGVTEYNLGIVAVLVGMLVGLGVTAVKPSSAVLPSLAALFGLVGAALGTTIGVIALTVKDAPGTGYVTAARTVVTQFDRVIQADPVVALFWVISAVAAFAFVNKRVKAVRAARAEAVQTPPAAAPQEPVDLFTPRNR</sequence>
<feature type="transmembrane region" description="Helical" evidence="1">
    <location>
        <begin position="7"/>
        <end position="29"/>
    </location>
</feature>
<keyword evidence="3" id="KW-1185">Reference proteome</keyword>
<keyword evidence="1" id="KW-0812">Transmembrane</keyword>
<evidence type="ECO:0000313" key="2">
    <source>
        <dbReference type="EMBL" id="MFD1930614.1"/>
    </source>
</evidence>
<evidence type="ECO:0008006" key="4">
    <source>
        <dbReference type="Google" id="ProtNLM"/>
    </source>
</evidence>
<feature type="transmembrane region" description="Helical" evidence="1">
    <location>
        <begin position="115"/>
        <end position="132"/>
    </location>
</feature>
<protein>
    <recommendedName>
        <fullName evidence="4">DUF4203 domain-containing protein</fullName>
    </recommendedName>
</protein>
<accession>A0ABW4SQG7</accession>
<evidence type="ECO:0000256" key="1">
    <source>
        <dbReference type="SAM" id="Phobius"/>
    </source>
</evidence>
<comment type="caution">
    <text evidence="2">The sequence shown here is derived from an EMBL/GenBank/DDBJ whole genome shotgun (WGS) entry which is preliminary data.</text>
</comment>
<organism evidence="2 3">
    <name type="scientific">Nonomuraea mangrovi</name>
    <dbReference type="NCBI Taxonomy" id="2316207"/>
    <lineage>
        <taxon>Bacteria</taxon>
        <taxon>Bacillati</taxon>
        <taxon>Actinomycetota</taxon>
        <taxon>Actinomycetes</taxon>
        <taxon>Streptosporangiales</taxon>
        <taxon>Streptosporangiaceae</taxon>
        <taxon>Nonomuraea</taxon>
    </lineage>
</organism>
<dbReference type="EMBL" id="JBHUFV010000003">
    <property type="protein sequence ID" value="MFD1930614.1"/>
    <property type="molecule type" value="Genomic_DNA"/>
</dbReference>
<keyword evidence="1" id="KW-1133">Transmembrane helix</keyword>
<proteinExistence type="predicted"/>
<reference evidence="3" key="1">
    <citation type="journal article" date="2019" name="Int. J. Syst. Evol. Microbiol.">
        <title>The Global Catalogue of Microorganisms (GCM) 10K type strain sequencing project: providing services to taxonomists for standard genome sequencing and annotation.</title>
        <authorList>
            <consortium name="The Broad Institute Genomics Platform"/>
            <consortium name="The Broad Institute Genome Sequencing Center for Infectious Disease"/>
            <person name="Wu L."/>
            <person name="Ma J."/>
        </authorList>
    </citation>
    <scope>NUCLEOTIDE SEQUENCE [LARGE SCALE GENOMIC DNA]</scope>
    <source>
        <strain evidence="3">ICMP 6774ER</strain>
    </source>
</reference>
<gene>
    <name evidence="2" type="ORF">ACFSKW_03885</name>
</gene>